<dbReference type="Proteomes" id="UP000298460">
    <property type="component" value="Unassembled WGS sequence"/>
</dbReference>
<feature type="active site" description="Proton acceptor" evidence="5">
    <location>
        <position position="91"/>
    </location>
</feature>
<dbReference type="AlphaFoldDB" id="A0A4Z0R6K1"/>
<evidence type="ECO:0000256" key="2">
    <source>
        <dbReference type="ARBA" id="ARBA00008785"/>
    </source>
</evidence>
<dbReference type="FunFam" id="3.40.50.720:FF:000095">
    <property type="entry name" value="NADP-dependent malic enzyme"/>
    <property type="match status" value="1"/>
</dbReference>
<evidence type="ECO:0000256" key="3">
    <source>
        <dbReference type="ARBA" id="ARBA00022723"/>
    </source>
</evidence>
<organism evidence="10 11">
    <name type="scientific">Desulfosporosinus fructosivorans</name>
    <dbReference type="NCBI Taxonomy" id="2018669"/>
    <lineage>
        <taxon>Bacteria</taxon>
        <taxon>Bacillati</taxon>
        <taxon>Bacillota</taxon>
        <taxon>Clostridia</taxon>
        <taxon>Eubacteriales</taxon>
        <taxon>Desulfitobacteriaceae</taxon>
        <taxon>Desulfosporosinus</taxon>
    </lineage>
</organism>
<evidence type="ECO:0000256" key="7">
    <source>
        <dbReference type="PIRSR" id="PIRSR000106-3"/>
    </source>
</evidence>
<dbReference type="SUPFAM" id="SSF53223">
    <property type="entry name" value="Aminoacid dehydrogenase-like, N-terminal domain"/>
    <property type="match status" value="1"/>
</dbReference>
<comment type="similarity">
    <text evidence="2">Belongs to the malic enzymes family.</text>
</comment>
<dbReference type="InterPro" id="IPR037062">
    <property type="entry name" value="Malic_N_dom_sf"/>
</dbReference>
<name>A0A4Z0R6K1_9FIRM</name>
<gene>
    <name evidence="10" type="ORF">E4K67_15665</name>
</gene>
<dbReference type="RefSeq" id="WP_135548312.1">
    <property type="nucleotide sequence ID" value="NZ_SPQQ01000005.1"/>
</dbReference>
<feature type="binding site" evidence="7">
    <location>
        <position position="134"/>
    </location>
    <ligand>
        <name>a divalent metal cation</name>
        <dbReference type="ChEBI" id="CHEBI:60240"/>
    </ligand>
</feature>
<dbReference type="InterPro" id="IPR045213">
    <property type="entry name" value="Malic_NAD-bd_bact_type"/>
</dbReference>
<reference evidence="10 11" key="1">
    <citation type="submission" date="2019-03" db="EMBL/GenBank/DDBJ databases">
        <title>Draft Genome Sequence of Desulfosporosinus fructosivorans Strain 63.6F, Isolated from Marine Sediment in the Baltic Sea.</title>
        <authorList>
            <person name="Hausmann B."/>
            <person name="Vandieken V."/>
            <person name="Pjevac P."/>
            <person name="Schreck K."/>
            <person name="Herbold C.W."/>
            <person name="Loy A."/>
        </authorList>
    </citation>
    <scope>NUCLEOTIDE SEQUENCE [LARGE SCALE GENOMIC DNA]</scope>
    <source>
        <strain evidence="10 11">63.6F</strain>
    </source>
</reference>
<dbReference type="SMART" id="SM00919">
    <property type="entry name" value="Malic_M"/>
    <property type="match status" value="1"/>
</dbReference>
<protein>
    <submittedName>
        <fullName evidence="10">NAD-dependent malic enzyme</fullName>
    </submittedName>
</protein>
<accession>A0A4Z0R6K1</accession>
<dbReference type="FunFam" id="3.40.50.10380:FF:000003">
    <property type="entry name" value="NADP-dependent malic enzyme"/>
    <property type="match status" value="1"/>
</dbReference>
<dbReference type="GO" id="GO:0016616">
    <property type="term" value="F:oxidoreductase activity, acting on the CH-OH group of donors, NAD or NADP as acceptor"/>
    <property type="evidence" value="ECO:0007669"/>
    <property type="project" value="InterPro"/>
</dbReference>
<dbReference type="SUPFAM" id="SSF51735">
    <property type="entry name" value="NAD(P)-binding Rossmann-fold domains"/>
    <property type="match status" value="1"/>
</dbReference>
<proteinExistence type="inferred from homology"/>
<evidence type="ECO:0000256" key="6">
    <source>
        <dbReference type="PIRSR" id="PIRSR000106-2"/>
    </source>
</evidence>
<dbReference type="InterPro" id="IPR046346">
    <property type="entry name" value="Aminoacid_DH-like_N_sf"/>
</dbReference>
<feature type="binding site" evidence="6">
    <location>
        <position position="286"/>
    </location>
    <ligand>
        <name>(S)-malate</name>
        <dbReference type="ChEBI" id="CHEBI:15589"/>
    </ligand>
</feature>
<dbReference type="PANTHER" id="PTHR43237:SF4">
    <property type="entry name" value="NADP-DEPENDENT MALIC ENZYME"/>
    <property type="match status" value="1"/>
</dbReference>
<feature type="binding site" evidence="7">
    <location>
        <position position="159"/>
    </location>
    <ligand>
        <name>a divalent metal cation</name>
        <dbReference type="ChEBI" id="CHEBI:60240"/>
    </ligand>
</feature>
<dbReference type="InterPro" id="IPR051674">
    <property type="entry name" value="Malate_Decarboxylase"/>
</dbReference>
<dbReference type="SMART" id="SM01274">
    <property type="entry name" value="malic"/>
    <property type="match status" value="1"/>
</dbReference>
<sequence>MSIKDDALKLHSDNRGKIEIALKVPCRDQHDLSLAYSPGVAEPCLEIAKDPNLVNIYTNRANCVAVVSNGTAVLGLGDIGPRAAMPVMEGKVLLFKHFAGVDAFPICIDTKDVDKIVEFTKLLEPTFGGINLEDIKAPECFEIEEKLKEIYDGPVFHDDQHGTAVVTLAAIINALKVVNKDLESVNIVTSGAGAAGMAIVKLLMDCGLQNVIMCDTKGTIYEGRTEGMNKYKYEIAKKTNRAMIKGSLADALKEADVFIGISVGNTVTPDMVRSMAKDSIVFAQANPVPEIWPEQAKEAGAAVVGTGRSDYPNQINNILAFPGIFRGTLDSEATEINGAMKIAAAKAIASIVSSSELSADYIIPKAFNIRVAPEVAAAVAKAAMDSGVAKKKVDPALVAQNLYSILAQ</sequence>
<dbReference type="GO" id="GO:0051287">
    <property type="term" value="F:NAD binding"/>
    <property type="evidence" value="ECO:0007669"/>
    <property type="project" value="InterPro"/>
</dbReference>
<comment type="cofactor">
    <cofactor evidence="7">
        <name>Mg(2+)</name>
        <dbReference type="ChEBI" id="CHEBI:18420"/>
    </cofactor>
    <cofactor evidence="7">
        <name>Mn(2+)</name>
        <dbReference type="ChEBI" id="CHEBI:29035"/>
    </cofactor>
    <text evidence="7">Divalent metal cations. Prefers magnesium or manganese.</text>
</comment>
<evidence type="ECO:0000256" key="4">
    <source>
        <dbReference type="ARBA" id="ARBA00023002"/>
    </source>
</evidence>
<dbReference type="InterPro" id="IPR001891">
    <property type="entry name" value="Malic_OxRdtase"/>
</dbReference>
<dbReference type="Gene3D" id="3.40.50.720">
    <property type="entry name" value="NAD(P)-binding Rossmann-like Domain"/>
    <property type="match status" value="1"/>
</dbReference>
<dbReference type="Pfam" id="PF03949">
    <property type="entry name" value="Malic_M"/>
    <property type="match status" value="1"/>
</dbReference>
<evidence type="ECO:0000256" key="1">
    <source>
        <dbReference type="ARBA" id="ARBA00001936"/>
    </source>
</evidence>
<dbReference type="InterPro" id="IPR012302">
    <property type="entry name" value="Malic_NAD-bd"/>
</dbReference>
<dbReference type="PIRSF" id="PIRSF000106">
    <property type="entry name" value="ME"/>
    <property type="match status" value="1"/>
</dbReference>
<evidence type="ECO:0000313" key="10">
    <source>
        <dbReference type="EMBL" id="TGE37286.1"/>
    </source>
</evidence>
<keyword evidence="11" id="KW-1185">Reference proteome</keyword>
<feature type="active site" description="Proton donor" evidence="5">
    <location>
        <position position="36"/>
    </location>
</feature>
<feature type="binding site" evidence="6">
    <location>
        <position position="316"/>
    </location>
    <ligand>
        <name>(S)-malate</name>
        <dbReference type="ChEBI" id="CHEBI:15589"/>
    </ligand>
</feature>
<dbReference type="InterPro" id="IPR012301">
    <property type="entry name" value="Malic_N_dom"/>
</dbReference>
<feature type="domain" description="Malic enzyme N-terminal" evidence="9">
    <location>
        <begin position="15"/>
        <end position="148"/>
    </location>
</feature>
<feature type="domain" description="Malic enzyme NAD-binding" evidence="8">
    <location>
        <begin position="160"/>
        <end position="384"/>
    </location>
</feature>
<dbReference type="OrthoDB" id="9805787at2"/>
<evidence type="ECO:0000313" key="11">
    <source>
        <dbReference type="Proteomes" id="UP000298460"/>
    </source>
</evidence>
<evidence type="ECO:0000259" key="9">
    <source>
        <dbReference type="SMART" id="SM01274"/>
    </source>
</evidence>
<comment type="cofactor">
    <cofactor evidence="1">
        <name>Mn(2+)</name>
        <dbReference type="ChEBI" id="CHEBI:29035"/>
    </cofactor>
</comment>
<dbReference type="GO" id="GO:0004470">
    <property type="term" value="F:malic enzyme activity"/>
    <property type="evidence" value="ECO:0007669"/>
    <property type="project" value="InterPro"/>
</dbReference>
<dbReference type="EMBL" id="SPQQ01000005">
    <property type="protein sequence ID" value="TGE37286.1"/>
    <property type="molecule type" value="Genomic_DNA"/>
</dbReference>
<keyword evidence="4" id="KW-0560">Oxidoreductase</keyword>
<evidence type="ECO:0000256" key="5">
    <source>
        <dbReference type="PIRSR" id="PIRSR000106-1"/>
    </source>
</evidence>
<dbReference type="Pfam" id="PF00390">
    <property type="entry name" value="malic"/>
    <property type="match status" value="1"/>
</dbReference>
<dbReference type="InterPro" id="IPR015884">
    <property type="entry name" value="Malic_enzyme_CS"/>
</dbReference>
<dbReference type="PANTHER" id="PTHR43237">
    <property type="entry name" value="NADP-DEPENDENT MALIC ENZYME"/>
    <property type="match status" value="1"/>
</dbReference>
<comment type="caution">
    <text evidence="10">The sequence shown here is derived from an EMBL/GenBank/DDBJ whole genome shotgun (WGS) entry which is preliminary data.</text>
</comment>
<dbReference type="InterPro" id="IPR036291">
    <property type="entry name" value="NAD(P)-bd_dom_sf"/>
</dbReference>
<feature type="binding site" evidence="7">
    <location>
        <position position="133"/>
    </location>
    <ligand>
        <name>a divalent metal cation</name>
        <dbReference type="ChEBI" id="CHEBI:60240"/>
    </ligand>
</feature>
<keyword evidence="3 7" id="KW-0479">Metal-binding</keyword>
<dbReference type="GO" id="GO:0046872">
    <property type="term" value="F:metal ion binding"/>
    <property type="evidence" value="ECO:0007669"/>
    <property type="project" value="UniProtKB-KW"/>
</dbReference>
<dbReference type="PROSITE" id="PS00331">
    <property type="entry name" value="MALIC_ENZYMES"/>
    <property type="match status" value="1"/>
</dbReference>
<evidence type="ECO:0000259" key="8">
    <source>
        <dbReference type="SMART" id="SM00919"/>
    </source>
</evidence>
<dbReference type="Gene3D" id="3.40.50.10380">
    <property type="entry name" value="Malic enzyme, N-terminal domain"/>
    <property type="match status" value="1"/>
</dbReference>
<dbReference type="CDD" id="cd05311">
    <property type="entry name" value="NAD_bind_2_malic_enz"/>
    <property type="match status" value="1"/>
</dbReference>